<dbReference type="NCBIfam" id="TIGR00738">
    <property type="entry name" value="rrf2_super"/>
    <property type="match status" value="1"/>
</dbReference>
<dbReference type="GO" id="GO:0003677">
    <property type="term" value="F:DNA binding"/>
    <property type="evidence" value="ECO:0007669"/>
    <property type="project" value="UniProtKB-KW"/>
</dbReference>
<dbReference type="InterPro" id="IPR036390">
    <property type="entry name" value="WH_DNA-bd_sf"/>
</dbReference>
<dbReference type="KEGG" id="req:REQ_03210"/>
<dbReference type="Pfam" id="PF02082">
    <property type="entry name" value="Rrf2"/>
    <property type="match status" value="1"/>
</dbReference>
<evidence type="ECO:0000313" key="3">
    <source>
        <dbReference type="Proteomes" id="UP000006892"/>
    </source>
</evidence>
<organism evidence="2">
    <name type="scientific">Rhodococcus hoagii (strain 103S)</name>
    <name type="common">Rhodococcus equi</name>
    <dbReference type="NCBI Taxonomy" id="685727"/>
    <lineage>
        <taxon>Bacteria</taxon>
        <taxon>Bacillati</taxon>
        <taxon>Actinomycetota</taxon>
        <taxon>Actinomycetes</taxon>
        <taxon>Mycobacteriales</taxon>
        <taxon>Nocardiaceae</taxon>
        <taxon>Prescottella</taxon>
    </lineage>
</organism>
<gene>
    <name evidence="2" type="ordered locus">REQ_03210</name>
</gene>
<name>A0A3S5Y1Q2_RHOH1</name>
<dbReference type="PANTHER" id="PTHR33221">
    <property type="entry name" value="WINGED HELIX-TURN-HELIX TRANSCRIPTIONAL REGULATOR, RRF2 FAMILY"/>
    <property type="match status" value="1"/>
</dbReference>
<dbReference type="PROSITE" id="PS01332">
    <property type="entry name" value="HTH_RRF2_1"/>
    <property type="match status" value="1"/>
</dbReference>
<dbReference type="SUPFAM" id="SSF46785">
    <property type="entry name" value="Winged helix' DNA-binding domain"/>
    <property type="match status" value="1"/>
</dbReference>
<dbReference type="Gene3D" id="1.10.10.10">
    <property type="entry name" value="Winged helix-like DNA-binding domain superfamily/Winged helix DNA-binding domain"/>
    <property type="match status" value="1"/>
</dbReference>
<evidence type="ECO:0000256" key="1">
    <source>
        <dbReference type="ARBA" id="ARBA00023125"/>
    </source>
</evidence>
<dbReference type="InterPro" id="IPR030489">
    <property type="entry name" value="TR_Rrf2-type_CS"/>
</dbReference>
<dbReference type="GO" id="GO:0005829">
    <property type="term" value="C:cytosol"/>
    <property type="evidence" value="ECO:0007669"/>
    <property type="project" value="TreeGrafter"/>
</dbReference>
<accession>A0A3S5Y1Q2</accession>
<dbReference type="InterPro" id="IPR000944">
    <property type="entry name" value="Tscrpt_reg_Rrf2"/>
</dbReference>
<dbReference type="GO" id="GO:0003700">
    <property type="term" value="F:DNA-binding transcription factor activity"/>
    <property type="evidence" value="ECO:0007669"/>
    <property type="project" value="TreeGrafter"/>
</dbReference>
<dbReference type="PANTHER" id="PTHR33221:SF5">
    <property type="entry name" value="HTH-TYPE TRANSCRIPTIONAL REGULATOR ISCR"/>
    <property type="match status" value="1"/>
</dbReference>
<dbReference type="GeneID" id="57575838"/>
<evidence type="ECO:0000313" key="2">
    <source>
        <dbReference type="EMBL" id="CBH46461.1"/>
    </source>
</evidence>
<proteinExistence type="predicted"/>
<reference evidence="2" key="1">
    <citation type="journal article" date="2010" name="PLoS Genet.">
        <title>The genome of a pathogenic rhodococcus: cooptive virulence underpinned by key gene acquisitions.</title>
        <authorList>
            <person name="Letek M."/>
            <person name="Gonzalez P."/>
            <person name="Macarthur I."/>
            <person name="Rodriguez H."/>
            <person name="Freeman T.C."/>
            <person name="Valero-Rello A."/>
            <person name="Blanco M."/>
            <person name="Buckley T."/>
            <person name="Cherevach I."/>
            <person name="Fahey R."/>
            <person name="Hapeshi A."/>
            <person name="Holdstock J."/>
            <person name="Leadon D."/>
            <person name="Navas J."/>
            <person name="Ocampo A."/>
            <person name="Quail M.A."/>
            <person name="Sanders M."/>
            <person name="Scortti M.M."/>
            <person name="Prescott J.F."/>
            <person name="Fogarty U."/>
            <person name="Meijer W.G."/>
            <person name="Parkhill J."/>
            <person name="Bentley S.D."/>
            <person name="Vazquez-Boland J.A."/>
        </authorList>
    </citation>
    <scope>NUCLEOTIDE SEQUENCE [LARGE SCALE GENOMIC DNA]</scope>
    <source>
        <strain evidence="2 3">103S</strain>
    </source>
</reference>
<dbReference type="Proteomes" id="UP001154400">
    <property type="component" value="Chromosome"/>
</dbReference>
<dbReference type="RefSeq" id="WP_013414598.1">
    <property type="nucleotide sequence ID" value="NC_014659.1"/>
</dbReference>
<protein>
    <submittedName>
        <fullName evidence="2">Transcriptional regulator</fullName>
    </submittedName>
</protein>
<dbReference type="EMBL" id="FN563149">
    <property type="protein sequence ID" value="CBH46461.1"/>
    <property type="molecule type" value="Genomic_DNA"/>
</dbReference>
<sequence>MHISARVDCAVRALVDLAAADAPALVKADALSASQSVAPKFLEAVLADLRRGGLVDSRRGPDGGYRLTRPATDVTIADVIRTVEGPLASVRGERPEDVTYDGAAESLQQVWIAVRVNLRTVLEGVTIADVAAGALPSFVDELTADPGAWRRR</sequence>
<dbReference type="PROSITE" id="PS51197">
    <property type="entry name" value="HTH_RRF2_2"/>
    <property type="match status" value="1"/>
</dbReference>
<dbReference type="InterPro" id="IPR036388">
    <property type="entry name" value="WH-like_DNA-bd_sf"/>
</dbReference>
<keyword evidence="1" id="KW-0238">DNA-binding</keyword>
<dbReference type="AlphaFoldDB" id="A0A3S5Y1Q2"/>